<reference evidence="3" key="1">
    <citation type="submission" date="2019-06" db="EMBL/GenBank/DDBJ databases">
        <title>Complete genome sequence of Methylogaea oryzae strain JCM16910.</title>
        <authorList>
            <person name="Asakawa S."/>
        </authorList>
    </citation>
    <scope>NUCLEOTIDE SEQUENCE</scope>
    <source>
        <strain evidence="3">E10</strain>
    </source>
</reference>
<dbReference type="AlphaFoldDB" id="A0A8D4VRH6"/>
<evidence type="ECO:0000259" key="2">
    <source>
        <dbReference type="Pfam" id="PF22780"/>
    </source>
</evidence>
<dbReference type="PANTHER" id="PTHR42887:SF2">
    <property type="entry name" value="OS12G0638800 PROTEIN"/>
    <property type="match status" value="1"/>
</dbReference>
<name>A0A8D4VRH6_9GAMM</name>
<evidence type="ECO:0000313" key="3">
    <source>
        <dbReference type="EMBL" id="BBL71927.1"/>
    </source>
</evidence>
<evidence type="ECO:0000259" key="1">
    <source>
        <dbReference type="Pfam" id="PF03486"/>
    </source>
</evidence>
<feature type="domain" description="RsdA/BaiN/AoA(So)-like Rossmann fold-like" evidence="1">
    <location>
        <begin position="4"/>
        <end position="390"/>
    </location>
</feature>
<dbReference type="RefSeq" id="WP_221047261.1">
    <property type="nucleotide sequence ID" value="NZ_AP019782.1"/>
</dbReference>
<evidence type="ECO:0000313" key="4">
    <source>
        <dbReference type="Proteomes" id="UP000824988"/>
    </source>
</evidence>
<dbReference type="Pfam" id="PF22780">
    <property type="entry name" value="HI0933_like_1st"/>
    <property type="match status" value="1"/>
</dbReference>
<accession>A0A8D4VRH6</accession>
<dbReference type="InterPro" id="IPR004792">
    <property type="entry name" value="BaiN-like"/>
</dbReference>
<keyword evidence="4" id="KW-1185">Reference proteome</keyword>
<dbReference type="NCBIfam" id="TIGR00275">
    <property type="entry name" value="aminoacetone oxidase family FAD-binding enzyme"/>
    <property type="match status" value="1"/>
</dbReference>
<sequence length="392" mass="42498">MTPDVIIIGAGASGLMCAMEAGKRGRKVLVLDHANKAGKKILMSGGGRCNFTNLSVGAENYLSHNPHFCKSALSRFTQWDFIALVQKHRIPYHERAHGQLFCDDSAKDILNMLLAECDAAGVTIRLNTRLDAVARRPEGGFQLKTSIGNLDCQSLVIASGGLSIPTMGASPFGYRIAEQFGIQVWPTRAGLVPFTLHPPDKEKLAPLSGIAVDSVVENPRQAFRENLLFTHRGLSGPAILQISSYWQPGEAVEIDLLPGTDLAGELQRAREERPNAALKTVLSGHLPKRLIAALLDDALAEKPLQHLSRQDLLDVAAALQQWRVKPNGTEGYRTAEVTLGGVDCAAVSSKTMESRDVPGLYFVGEVLDITGWLGGYNFQWAWSSGWCAGQYA</sequence>
<dbReference type="Proteomes" id="UP000824988">
    <property type="component" value="Chromosome"/>
</dbReference>
<organism evidence="3 4">
    <name type="scientific">Methylogaea oryzae</name>
    <dbReference type="NCBI Taxonomy" id="1295382"/>
    <lineage>
        <taxon>Bacteria</taxon>
        <taxon>Pseudomonadati</taxon>
        <taxon>Pseudomonadota</taxon>
        <taxon>Gammaproteobacteria</taxon>
        <taxon>Methylococcales</taxon>
        <taxon>Methylococcaceae</taxon>
        <taxon>Methylogaea</taxon>
    </lineage>
</organism>
<proteinExistence type="predicted"/>
<dbReference type="EMBL" id="AP019782">
    <property type="protein sequence ID" value="BBL71927.1"/>
    <property type="molecule type" value="Genomic_DNA"/>
</dbReference>
<gene>
    <name evidence="3" type="ORF">MoryE10_25330</name>
</gene>
<dbReference type="PANTHER" id="PTHR42887">
    <property type="entry name" value="OS12G0638800 PROTEIN"/>
    <property type="match status" value="1"/>
</dbReference>
<dbReference type="KEGG" id="moz:MoryE10_25330"/>
<dbReference type="InterPro" id="IPR055178">
    <property type="entry name" value="RsdA/BaiN/AoA(So)-like_dom"/>
</dbReference>
<protein>
    <submittedName>
        <fullName evidence="3">Membrane protein</fullName>
    </submittedName>
</protein>
<feature type="domain" description="RsdA/BaiN/AoA(So)-like insert" evidence="2">
    <location>
        <begin position="188"/>
        <end position="337"/>
    </location>
</feature>
<dbReference type="InterPro" id="IPR057661">
    <property type="entry name" value="RsdA/BaiN/AoA(So)_Rossmann"/>
</dbReference>
<dbReference type="Pfam" id="PF03486">
    <property type="entry name" value="HI0933_like"/>
    <property type="match status" value="1"/>
</dbReference>